<dbReference type="Proteomes" id="UP000034246">
    <property type="component" value="Unassembled WGS sequence"/>
</dbReference>
<dbReference type="EMBL" id="LBWP01000002">
    <property type="protein sequence ID" value="KKR11886.1"/>
    <property type="molecule type" value="Genomic_DNA"/>
</dbReference>
<dbReference type="AlphaFoldDB" id="A0A0G0NGE2"/>
<dbReference type="GO" id="GO:0032259">
    <property type="term" value="P:methylation"/>
    <property type="evidence" value="ECO:0007669"/>
    <property type="project" value="UniProtKB-KW"/>
</dbReference>
<evidence type="ECO:0000259" key="2">
    <source>
        <dbReference type="Pfam" id="PF01035"/>
    </source>
</evidence>
<keyword evidence="3" id="KW-0489">Methyltransferase</keyword>
<dbReference type="InterPro" id="IPR036388">
    <property type="entry name" value="WH-like_DNA-bd_sf"/>
</dbReference>
<dbReference type="PANTHER" id="PTHR42942:SF1">
    <property type="entry name" value="ALKYLTRANSFERASE-LIKE PROTEIN 1"/>
    <property type="match status" value="1"/>
</dbReference>
<evidence type="ECO:0000256" key="1">
    <source>
        <dbReference type="ARBA" id="ARBA00022763"/>
    </source>
</evidence>
<keyword evidence="3" id="KW-0808">Transferase</keyword>
<comment type="caution">
    <text evidence="3">The sequence shown here is derived from an EMBL/GenBank/DDBJ whole genome shotgun (WGS) entry which is preliminary data.</text>
</comment>
<accession>A0A0G0NGE2</accession>
<dbReference type="CDD" id="cd06445">
    <property type="entry name" value="ATase"/>
    <property type="match status" value="1"/>
</dbReference>
<reference evidence="3 4" key="1">
    <citation type="journal article" date="2015" name="Nature">
        <title>rRNA introns, odd ribosomes, and small enigmatic genomes across a large radiation of phyla.</title>
        <authorList>
            <person name="Brown C.T."/>
            <person name="Hug L.A."/>
            <person name="Thomas B.C."/>
            <person name="Sharon I."/>
            <person name="Castelle C.J."/>
            <person name="Singh A."/>
            <person name="Wilkins M.J."/>
            <person name="Williams K.H."/>
            <person name="Banfield J.F."/>
        </authorList>
    </citation>
    <scope>NUCLEOTIDE SEQUENCE [LARGE SCALE GENOMIC DNA]</scope>
</reference>
<evidence type="ECO:0000313" key="4">
    <source>
        <dbReference type="Proteomes" id="UP000034246"/>
    </source>
</evidence>
<dbReference type="GO" id="GO:0008168">
    <property type="term" value="F:methyltransferase activity"/>
    <property type="evidence" value="ECO:0007669"/>
    <property type="project" value="UniProtKB-KW"/>
</dbReference>
<dbReference type="Pfam" id="PF01035">
    <property type="entry name" value="DNA_binding_1"/>
    <property type="match status" value="1"/>
</dbReference>
<gene>
    <name evidence="3" type="ORF">UT39_C0002G0067</name>
</gene>
<dbReference type="InterPro" id="IPR014048">
    <property type="entry name" value="MethylDNA_cys_MeTrfase_DNA-bd"/>
</dbReference>
<proteinExistence type="predicted"/>
<dbReference type="InterPro" id="IPR052520">
    <property type="entry name" value="ATL_DNA_repair"/>
</dbReference>
<evidence type="ECO:0000313" key="3">
    <source>
        <dbReference type="EMBL" id="KKR11886.1"/>
    </source>
</evidence>
<organism evidence="3 4">
    <name type="scientific">Candidatus Woesebacteria bacterium GW2011_GWA1_39_21</name>
    <dbReference type="NCBI Taxonomy" id="1618550"/>
    <lineage>
        <taxon>Bacteria</taxon>
        <taxon>Candidatus Woeseibacteriota</taxon>
    </lineage>
</organism>
<feature type="domain" description="Methylated-DNA-[protein]-cysteine S-methyltransferase DNA binding" evidence="2">
    <location>
        <begin position="4"/>
        <end position="85"/>
    </location>
</feature>
<dbReference type="SUPFAM" id="SSF46767">
    <property type="entry name" value="Methylated DNA-protein cysteine methyltransferase, C-terminal domain"/>
    <property type="match status" value="1"/>
</dbReference>
<sequence length="134" mass="15383">MSKFKDGVIKVVNLIPYGKIVSYGQVALYLGLPRAARQVGWVLNGLEDHTPLPWWRVVNNQGRISIKGSKHSAEQQRQFLLQEGIEVSDDLTFEIERYRFIADGEFINKTRLDSSYLEMVSASLPYSRYFKKGL</sequence>
<keyword evidence="1" id="KW-0227">DNA damage</keyword>
<name>A0A0G0NGE2_9BACT</name>
<protein>
    <submittedName>
        <fullName evidence="3">Protein containing Methylated-DNA-[protein]-cysteine S-methyltransferase</fullName>
    </submittedName>
</protein>
<dbReference type="InterPro" id="IPR036217">
    <property type="entry name" value="MethylDNA_cys_MeTrfase_DNAb"/>
</dbReference>
<dbReference type="Gene3D" id="1.10.10.10">
    <property type="entry name" value="Winged helix-like DNA-binding domain superfamily/Winged helix DNA-binding domain"/>
    <property type="match status" value="1"/>
</dbReference>
<dbReference type="GO" id="GO:0006281">
    <property type="term" value="P:DNA repair"/>
    <property type="evidence" value="ECO:0007669"/>
    <property type="project" value="InterPro"/>
</dbReference>
<dbReference type="PANTHER" id="PTHR42942">
    <property type="entry name" value="6-O-METHYLGUANINE DNA METHYLTRANSFERASE"/>
    <property type="match status" value="1"/>
</dbReference>